<dbReference type="InterPro" id="IPR011989">
    <property type="entry name" value="ARM-like"/>
</dbReference>
<dbReference type="Pfam" id="PF23005">
    <property type="entry name" value="DUF7032"/>
    <property type="match status" value="1"/>
</dbReference>
<dbReference type="SUPFAM" id="SSF48371">
    <property type="entry name" value="ARM repeat"/>
    <property type="match status" value="1"/>
</dbReference>
<evidence type="ECO:0000313" key="4">
    <source>
        <dbReference type="EMBL" id="KAI0495757.1"/>
    </source>
</evidence>
<dbReference type="SMR" id="A0A8T3AHH1"/>
<sequence>MEEEVPSFHQVINELISSTYFIATLPFKWQAIRDKLEKLNWILKAVPYSGEFVKDSLLPKLLRDMSTALTEIRLLVDHCGDGSYNGGKLLMKSDIDKASSRLDILIKHFTELYGSGIPMDSNAILVAKPASTGASRDDMKFYIEDLFLRLRIGDLEMKASALEAINKILIDDEKYIMILVMEIDNGIQVLVSLLEFSDVSLQEEALAAILIIAGFNSYKGTLVTAGVVDPLVRILEAGSKLGKVRAGWALKNLTENSDNVWSVSANGGVTALINLIGDVESCTELIYPSCEVLQNLCNVMEIKRFMVEKGVISVFLELLDSKEEAIRIRAIKFLTAIASNDHGIKEEIVREGATYKLLKFLNPSTSHSMKEREVSLRAMEQCCFSSTNSINVLIGTRLISWVMFFLNKGDISIQEVSLQAMLSLCEASEEAKKAMGESGFMSVIVKLLDAKSSKACELAAELLVKLISVQKNRKRFINEEQNVNRILELLNPGEDAKEAKKYLLPLLSSLSTSNSGRRKIAASGYAKNLERLAQIDVIDAKKIAKKITCSRFRSLLKGIWSF</sequence>
<dbReference type="EMBL" id="JAGYWB010000016">
    <property type="protein sequence ID" value="KAI0495757.1"/>
    <property type="molecule type" value="Genomic_DNA"/>
</dbReference>
<dbReference type="InterPro" id="IPR054296">
    <property type="entry name" value="DUF7032"/>
</dbReference>
<protein>
    <submittedName>
        <fullName evidence="4">Uncharacterized protein</fullName>
    </submittedName>
</protein>
<dbReference type="Pfam" id="PF25598">
    <property type="entry name" value="ARM_PUB"/>
    <property type="match status" value="1"/>
</dbReference>
<keyword evidence="5" id="KW-1185">Reference proteome</keyword>
<name>A0A8T3AHH1_DENNO</name>
<evidence type="ECO:0000259" key="2">
    <source>
        <dbReference type="Pfam" id="PF23005"/>
    </source>
</evidence>
<dbReference type="PANTHER" id="PTHR46043">
    <property type="entry name" value="ARM REPEAT SUPERFAMILY PROTEIN"/>
    <property type="match status" value="1"/>
</dbReference>
<feature type="domain" description="U-box" evidence="3">
    <location>
        <begin position="158"/>
        <end position="354"/>
    </location>
</feature>
<dbReference type="PANTHER" id="PTHR46043:SF5">
    <property type="entry name" value="ARM REPEAT SUPERFAMILY PROTEIN"/>
    <property type="match status" value="1"/>
</dbReference>
<dbReference type="AlphaFoldDB" id="A0A8T3AHH1"/>
<dbReference type="InterPro" id="IPR016024">
    <property type="entry name" value="ARM-type_fold"/>
</dbReference>
<organism evidence="4 5">
    <name type="scientific">Dendrobium nobile</name>
    <name type="common">Orchid</name>
    <dbReference type="NCBI Taxonomy" id="94219"/>
    <lineage>
        <taxon>Eukaryota</taxon>
        <taxon>Viridiplantae</taxon>
        <taxon>Streptophyta</taxon>
        <taxon>Embryophyta</taxon>
        <taxon>Tracheophyta</taxon>
        <taxon>Spermatophyta</taxon>
        <taxon>Magnoliopsida</taxon>
        <taxon>Liliopsida</taxon>
        <taxon>Asparagales</taxon>
        <taxon>Orchidaceae</taxon>
        <taxon>Epidendroideae</taxon>
        <taxon>Malaxideae</taxon>
        <taxon>Dendrobiinae</taxon>
        <taxon>Dendrobium</taxon>
    </lineage>
</organism>
<dbReference type="PROSITE" id="PS50176">
    <property type="entry name" value="ARM_REPEAT"/>
    <property type="match status" value="1"/>
</dbReference>
<dbReference type="SMART" id="SM00185">
    <property type="entry name" value="ARM"/>
    <property type="match status" value="6"/>
</dbReference>
<proteinExistence type="predicted"/>
<evidence type="ECO:0000313" key="5">
    <source>
        <dbReference type="Proteomes" id="UP000829196"/>
    </source>
</evidence>
<dbReference type="Gene3D" id="1.25.10.10">
    <property type="entry name" value="Leucine-rich Repeat Variant"/>
    <property type="match status" value="2"/>
</dbReference>
<comment type="caution">
    <text evidence="4">The sequence shown here is derived from an EMBL/GenBank/DDBJ whole genome shotgun (WGS) entry which is preliminary data.</text>
</comment>
<accession>A0A8T3AHH1</accession>
<evidence type="ECO:0000256" key="1">
    <source>
        <dbReference type="PROSITE-ProRule" id="PRU00259"/>
    </source>
</evidence>
<feature type="repeat" description="ARM" evidence="1">
    <location>
        <begin position="267"/>
        <end position="296"/>
    </location>
</feature>
<gene>
    <name evidence="4" type="ORF">KFK09_022060</name>
</gene>
<dbReference type="InterPro" id="IPR058678">
    <property type="entry name" value="ARM_PUB"/>
</dbReference>
<feature type="domain" description="DUF7032" evidence="2">
    <location>
        <begin position="9"/>
        <end position="117"/>
    </location>
</feature>
<dbReference type="Proteomes" id="UP000829196">
    <property type="component" value="Unassembled WGS sequence"/>
</dbReference>
<dbReference type="OrthoDB" id="7537227at2759"/>
<dbReference type="InterPro" id="IPR000225">
    <property type="entry name" value="Armadillo"/>
</dbReference>
<evidence type="ECO:0000259" key="3">
    <source>
        <dbReference type="Pfam" id="PF25598"/>
    </source>
</evidence>
<reference evidence="4" key="1">
    <citation type="journal article" date="2022" name="Front. Genet.">
        <title>Chromosome-Scale Assembly of the Dendrobium nobile Genome Provides Insights Into the Molecular Mechanism of the Biosynthesis of the Medicinal Active Ingredient of Dendrobium.</title>
        <authorList>
            <person name="Xu Q."/>
            <person name="Niu S.-C."/>
            <person name="Li K.-L."/>
            <person name="Zheng P.-J."/>
            <person name="Zhang X.-J."/>
            <person name="Jia Y."/>
            <person name="Liu Y."/>
            <person name="Niu Y.-X."/>
            <person name="Yu L.-H."/>
            <person name="Chen D.-F."/>
            <person name="Zhang G.-Q."/>
        </authorList>
    </citation>
    <scope>NUCLEOTIDE SEQUENCE</scope>
    <source>
        <tissue evidence="4">Leaf</tissue>
    </source>
</reference>